<gene>
    <name evidence="1" type="ORF">Tco_0839019</name>
</gene>
<reference evidence="1" key="1">
    <citation type="journal article" date="2022" name="Int. J. Mol. Sci.">
        <title>Draft Genome of Tanacetum Coccineum: Genomic Comparison of Closely Related Tanacetum-Family Plants.</title>
        <authorList>
            <person name="Yamashiro T."/>
            <person name="Shiraishi A."/>
            <person name="Nakayama K."/>
            <person name="Satake H."/>
        </authorList>
    </citation>
    <scope>NUCLEOTIDE SEQUENCE</scope>
</reference>
<name>A0ABQ5ASM4_9ASTR</name>
<dbReference type="EMBL" id="BQNB010012518">
    <property type="protein sequence ID" value="GJT04557.1"/>
    <property type="molecule type" value="Genomic_DNA"/>
</dbReference>
<keyword evidence="2" id="KW-1185">Reference proteome</keyword>
<accession>A0ABQ5ASM4</accession>
<evidence type="ECO:0000313" key="1">
    <source>
        <dbReference type="EMBL" id="GJT04557.1"/>
    </source>
</evidence>
<organism evidence="1 2">
    <name type="scientific">Tanacetum coccineum</name>
    <dbReference type="NCBI Taxonomy" id="301880"/>
    <lineage>
        <taxon>Eukaryota</taxon>
        <taxon>Viridiplantae</taxon>
        <taxon>Streptophyta</taxon>
        <taxon>Embryophyta</taxon>
        <taxon>Tracheophyta</taxon>
        <taxon>Spermatophyta</taxon>
        <taxon>Magnoliopsida</taxon>
        <taxon>eudicotyledons</taxon>
        <taxon>Gunneridae</taxon>
        <taxon>Pentapetalae</taxon>
        <taxon>asterids</taxon>
        <taxon>campanulids</taxon>
        <taxon>Asterales</taxon>
        <taxon>Asteraceae</taxon>
        <taxon>Asteroideae</taxon>
        <taxon>Anthemideae</taxon>
        <taxon>Anthemidinae</taxon>
        <taxon>Tanacetum</taxon>
    </lineage>
</organism>
<protein>
    <submittedName>
        <fullName evidence="1">Uncharacterized protein</fullName>
    </submittedName>
</protein>
<proteinExistence type="predicted"/>
<comment type="caution">
    <text evidence="1">The sequence shown here is derived from an EMBL/GenBank/DDBJ whole genome shotgun (WGS) entry which is preliminary data.</text>
</comment>
<sequence length="246" mass="28854">MPSLIDKSMNVKETVPEVAMEAMPSFDFTKFAMHHLKEYKITKADLEGPTYNLLKGTCRNSIKLEYNLEQCYLDLSDKLDWTNPKGDRCPFDLSKPLPLQDYQGRLIIPVNFFFNNDLEYLKTGNKERKYASSLTKTKAARSRNAATSRHEVFSRLKFFSVIRITVDKQFGYGYLKEIIIRRANQKEFTFREADFSRLHLKDIEDMFLLYVQHKLHNLTGDGIVDLMISLRMFTRSIIIKRRVEDV</sequence>
<reference evidence="1" key="2">
    <citation type="submission" date="2022-01" db="EMBL/GenBank/DDBJ databases">
        <authorList>
            <person name="Yamashiro T."/>
            <person name="Shiraishi A."/>
            <person name="Satake H."/>
            <person name="Nakayama K."/>
        </authorList>
    </citation>
    <scope>NUCLEOTIDE SEQUENCE</scope>
</reference>
<evidence type="ECO:0000313" key="2">
    <source>
        <dbReference type="Proteomes" id="UP001151760"/>
    </source>
</evidence>
<dbReference type="Proteomes" id="UP001151760">
    <property type="component" value="Unassembled WGS sequence"/>
</dbReference>